<sequence>MKKHALAPLALAALAISLTSVAHATDVNVGINVGTPVIVAPPPPPAAIVITPGWHGDRYWDGHRYWERDDWERHHHHHDKGWHCPPGHAKKGEC</sequence>
<feature type="signal peptide" evidence="1">
    <location>
        <begin position="1"/>
        <end position="24"/>
    </location>
</feature>
<keyword evidence="1" id="KW-0732">Signal</keyword>
<evidence type="ECO:0000313" key="3">
    <source>
        <dbReference type="Proteomes" id="UP000295727"/>
    </source>
</evidence>
<organism evidence="2 3">
    <name type="scientific">Paraburkholderia pallida</name>
    <dbReference type="NCBI Taxonomy" id="2547399"/>
    <lineage>
        <taxon>Bacteria</taxon>
        <taxon>Pseudomonadati</taxon>
        <taxon>Pseudomonadota</taxon>
        <taxon>Betaproteobacteria</taxon>
        <taxon>Burkholderiales</taxon>
        <taxon>Burkholderiaceae</taxon>
        <taxon>Paraburkholderia</taxon>
    </lineage>
</organism>
<evidence type="ECO:0000313" key="2">
    <source>
        <dbReference type="EMBL" id="QBQ97397.1"/>
    </source>
</evidence>
<dbReference type="RefSeq" id="WP_134748371.1">
    <property type="nucleotide sequence ID" value="NZ_CP038148.1"/>
</dbReference>
<evidence type="ECO:0000256" key="1">
    <source>
        <dbReference type="SAM" id="SignalP"/>
    </source>
</evidence>
<accession>A0A4P7CQY0</accession>
<proteinExistence type="predicted"/>
<name>A0A4P7CQY0_9BURK</name>
<dbReference type="Proteomes" id="UP000295727">
    <property type="component" value="Chromosome 1"/>
</dbReference>
<dbReference type="EMBL" id="CP038148">
    <property type="protein sequence ID" value="QBQ97397.1"/>
    <property type="molecule type" value="Genomic_DNA"/>
</dbReference>
<keyword evidence="3" id="KW-1185">Reference proteome</keyword>
<dbReference type="AlphaFoldDB" id="A0A4P7CQY0"/>
<gene>
    <name evidence="2" type="ORF">E1956_09570</name>
</gene>
<protein>
    <submittedName>
        <fullName evidence="2">Uncharacterized protein</fullName>
    </submittedName>
</protein>
<dbReference type="KEGG" id="ppai:E1956_09570"/>
<feature type="chain" id="PRO_5020639820" evidence="1">
    <location>
        <begin position="25"/>
        <end position="94"/>
    </location>
</feature>
<reference evidence="2 3" key="1">
    <citation type="submission" date="2019-03" db="EMBL/GenBank/DDBJ databases">
        <title>Paraburkholderia sp. 7MH5, isolated from subtropical forest soil.</title>
        <authorList>
            <person name="Gao Z.-H."/>
            <person name="Qiu L.-H."/>
        </authorList>
    </citation>
    <scope>NUCLEOTIDE SEQUENCE [LARGE SCALE GENOMIC DNA]</scope>
    <source>
        <strain evidence="2 3">7MH5</strain>
    </source>
</reference>